<accession>A0A7G1I4F3</accession>
<name>A0A7G1I4F3_MYCKA</name>
<dbReference type="Gene3D" id="3.40.50.2300">
    <property type="match status" value="1"/>
</dbReference>
<dbReference type="SMART" id="SM00862">
    <property type="entry name" value="Trans_reg_C"/>
    <property type="match status" value="1"/>
</dbReference>
<dbReference type="SUPFAM" id="SSF52172">
    <property type="entry name" value="CheY-like"/>
    <property type="match status" value="1"/>
</dbReference>
<gene>
    <name evidence="12" type="ORF">NIIDMKKI_11030</name>
</gene>
<reference evidence="12 13" key="1">
    <citation type="submission" date="2020-07" db="EMBL/GenBank/DDBJ databases">
        <title>Mycobacterium kansasii (former subtype) with zoonotic potential isolated from diseased indoor pet cat, Japan.</title>
        <authorList>
            <person name="Fukano H."/>
            <person name="Terazono T."/>
            <person name="Hoshino Y."/>
        </authorList>
    </citation>
    <scope>NUCLEOTIDE SEQUENCE [LARGE SCALE GENOMIC DNA]</scope>
    <source>
        <strain evidence="12 13">Kuro-I</strain>
    </source>
</reference>
<evidence type="ECO:0000256" key="4">
    <source>
        <dbReference type="ARBA" id="ARBA00023015"/>
    </source>
</evidence>
<feature type="modified residue" description="4-aspartylphosphate" evidence="7">
    <location>
        <position position="13"/>
    </location>
</feature>
<keyword evidence="4" id="KW-0805">Transcription regulation</keyword>
<evidence type="ECO:0000256" key="9">
    <source>
        <dbReference type="SAM" id="MobiDB-lite"/>
    </source>
</evidence>
<keyword evidence="5 8" id="KW-0238">DNA-binding</keyword>
<feature type="domain" description="OmpR/PhoB-type" evidence="11">
    <location>
        <begin position="89"/>
        <end position="187"/>
    </location>
</feature>
<dbReference type="InterPro" id="IPR011006">
    <property type="entry name" value="CheY-like_superfamily"/>
</dbReference>
<evidence type="ECO:0000256" key="6">
    <source>
        <dbReference type="ARBA" id="ARBA00023163"/>
    </source>
</evidence>
<dbReference type="PANTHER" id="PTHR48111">
    <property type="entry name" value="REGULATOR OF RPOS"/>
    <property type="match status" value="1"/>
</dbReference>
<evidence type="ECO:0000256" key="3">
    <source>
        <dbReference type="ARBA" id="ARBA00023012"/>
    </source>
</evidence>
<dbReference type="SUPFAM" id="SSF46894">
    <property type="entry name" value="C-terminal effector domain of the bipartite response regulators"/>
    <property type="match status" value="1"/>
</dbReference>
<dbReference type="InterPro" id="IPR036388">
    <property type="entry name" value="WH-like_DNA-bd_sf"/>
</dbReference>
<dbReference type="InterPro" id="IPR001867">
    <property type="entry name" value="OmpR/PhoB-type_DNA-bd"/>
</dbReference>
<feature type="region of interest" description="Disordered" evidence="9">
    <location>
        <begin position="215"/>
        <end position="270"/>
    </location>
</feature>
<organism evidence="12 13">
    <name type="scientific">Mycobacterium kansasii</name>
    <dbReference type="NCBI Taxonomy" id="1768"/>
    <lineage>
        <taxon>Bacteria</taxon>
        <taxon>Bacillati</taxon>
        <taxon>Actinomycetota</taxon>
        <taxon>Actinomycetes</taxon>
        <taxon>Mycobacteriales</taxon>
        <taxon>Mycobacteriaceae</taxon>
        <taxon>Mycobacterium</taxon>
    </lineage>
</organism>
<dbReference type="GO" id="GO:0000156">
    <property type="term" value="F:phosphorelay response regulator activity"/>
    <property type="evidence" value="ECO:0007669"/>
    <property type="project" value="TreeGrafter"/>
</dbReference>
<evidence type="ECO:0000259" key="10">
    <source>
        <dbReference type="PROSITE" id="PS50110"/>
    </source>
</evidence>
<dbReference type="Pfam" id="PF00486">
    <property type="entry name" value="Trans_reg_C"/>
    <property type="match status" value="1"/>
</dbReference>
<keyword evidence="2 7" id="KW-0597">Phosphoprotein</keyword>
<feature type="compositionally biased region" description="Basic residues" evidence="9">
    <location>
        <begin position="261"/>
        <end position="270"/>
    </location>
</feature>
<dbReference type="PROSITE" id="PS51755">
    <property type="entry name" value="OMPR_PHOB"/>
    <property type="match status" value="1"/>
</dbReference>
<evidence type="ECO:0000256" key="5">
    <source>
        <dbReference type="ARBA" id="ARBA00023125"/>
    </source>
</evidence>
<evidence type="ECO:0000256" key="7">
    <source>
        <dbReference type="PROSITE-ProRule" id="PRU00169"/>
    </source>
</evidence>
<evidence type="ECO:0000256" key="1">
    <source>
        <dbReference type="ARBA" id="ARBA00004496"/>
    </source>
</evidence>
<dbReference type="PROSITE" id="PS50110">
    <property type="entry name" value="RESPONSE_REGULATORY"/>
    <property type="match status" value="1"/>
</dbReference>
<dbReference type="InterPro" id="IPR016032">
    <property type="entry name" value="Sig_transdc_resp-reg_C-effctor"/>
</dbReference>
<keyword evidence="3" id="KW-0902">Two-component regulatory system</keyword>
<evidence type="ECO:0000313" key="12">
    <source>
        <dbReference type="EMBL" id="BCI85897.1"/>
    </source>
</evidence>
<dbReference type="EMBL" id="AP023343">
    <property type="protein sequence ID" value="BCI85897.1"/>
    <property type="molecule type" value="Genomic_DNA"/>
</dbReference>
<feature type="compositionally biased region" description="Basic and acidic residues" evidence="9">
    <location>
        <begin position="223"/>
        <end position="238"/>
    </location>
</feature>
<evidence type="ECO:0000256" key="8">
    <source>
        <dbReference type="PROSITE-ProRule" id="PRU01091"/>
    </source>
</evidence>
<dbReference type="GO" id="GO:0032993">
    <property type="term" value="C:protein-DNA complex"/>
    <property type="evidence" value="ECO:0007669"/>
    <property type="project" value="TreeGrafter"/>
</dbReference>
<evidence type="ECO:0000313" key="13">
    <source>
        <dbReference type="Proteomes" id="UP000516380"/>
    </source>
</evidence>
<dbReference type="PANTHER" id="PTHR48111:SF22">
    <property type="entry name" value="REGULATOR OF RPOS"/>
    <property type="match status" value="1"/>
</dbReference>
<dbReference type="Gene3D" id="6.10.250.690">
    <property type="match status" value="1"/>
</dbReference>
<dbReference type="Proteomes" id="UP000516380">
    <property type="component" value="Chromosome"/>
</dbReference>
<dbReference type="GO" id="GO:0000976">
    <property type="term" value="F:transcription cis-regulatory region binding"/>
    <property type="evidence" value="ECO:0007669"/>
    <property type="project" value="TreeGrafter"/>
</dbReference>
<keyword evidence="13" id="KW-1185">Reference proteome</keyword>
<dbReference type="Gene3D" id="1.10.10.10">
    <property type="entry name" value="Winged helix-like DNA-binding domain superfamily/Winged helix DNA-binding domain"/>
    <property type="match status" value="1"/>
</dbReference>
<sequence length="270" mass="30050">MIASDRPDALVLDVMMPRLDGLEVCRQLRSTGDDLPILVLTARDSVSERVAGLDAGADDYLPKPFALEELLARMRALLRRTKPDDTAESVAMRFSDLSLDPVTREVTRGQRRISLTRTEFALLEMLIANPRRVLTRSRILEEVWGFDFPTSGNALEVYVGYLRRKTEADGEPRLIHTVREWVTCYAKRRPDARVPPPSTGTAANDQFVVPAVAGHAAGDVDGGDGRRSDVVRGVRGDLGRPLQRHRQSAAEPRAVADRQRVARRRPGQSH</sequence>
<dbReference type="SMART" id="SM00448">
    <property type="entry name" value="REC"/>
    <property type="match status" value="1"/>
</dbReference>
<dbReference type="FunFam" id="1.10.10.10:FF:000005">
    <property type="entry name" value="Two-component system response regulator"/>
    <property type="match status" value="1"/>
</dbReference>
<comment type="subcellular location">
    <subcellularLocation>
        <location evidence="1">Cytoplasm</location>
    </subcellularLocation>
</comment>
<feature type="DNA-binding region" description="OmpR/PhoB-type" evidence="8">
    <location>
        <begin position="89"/>
        <end position="187"/>
    </location>
</feature>
<dbReference type="AlphaFoldDB" id="A0A7G1I4F3"/>
<evidence type="ECO:0000256" key="2">
    <source>
        <dbReference type="ARBA" id="ARBA00022553"/>
    </source>
</evidence>
<dbReference type="InterPro" id="IPR001789">
    <property type="entry name" value="Sig_transdc_resp-reg_receiver"/>
</dbReference>
<feature type="domain" description="Response regulatory" evidence="10">
    <location>
        <begin position="1"/>
        <end position="78"/>
    </location>
</feature>
<keyword evidence="6" id="KW-0804">Transcription</keyword>
<evidence type="ECO:0000259" key="11">
    <source>
        <dbReference type="PROSITE" id="PS51755"/>
    </source>
</evidence>
<dbReference type="Pfam" id="PF00072">
    <property type="entry name" value="Response_reg"/>
    <property type="match status" value="1"/>
</dbReference>
<dbReference type="GO" id="GO:0006355">
    <property type="term" value="P:regulation of DNA-templated transcription"/>
    <property type="evidence" value="ECO:0007669"/>
    <property type="project" value="InterPro"/>
</dbReference>
<dbReference type="CDD" id="cd00383">
    <property type="entry name" value="trans_reg_C"/>
    <property type="match status" value="1"/>
</dbReference>
<protein>
    <recommendedName>
        <fullName evidence="14">Response regulator</fullName>
    </recommendedName>
</protein>
<dbReference type="InterPro" id="IPR039420">
    <property type="entry name" value="WalR-like"/>
</dbReference>
<dbReference type="GO" id="GO:0005829">
    <property type="term" value="C:cytosol"/>
    <property type="evidence" value="ECO:0007669"/>
    <property type="project" value="TreeGrafter"/>
</dbReference>
<evidence type="ECO:0008006" key="14">
    <source>
        <dbReference type="Google" id="ProtNLM"/>
    </source>
</evidence>
<proteinExistence type="predicted"/>